<dbReference type="GO" id="GO:0016491">
    <property type="term" value="F:oxidoreductase activity"/>
    <property type="evidence" value="ECO:0007669"/>
    <property type="project" value="InterPro"/>
</dbReference>
<dbReference type="EMBL" id="WTUW01000009">
    <property type="protein sequence ID" value="MZR32520.1"/>
    <property type="molecule type" value="Genomic_DNA"/>
</dbReference>
<evidence type="ECO:0000313" key="4">
    <source>
        <dbReference type="EMBL" id="MZR32520.1"/>
    </source>
</evidence>
<dbReference type="GO" id="GO:0018845">
    <property type="term" value="F:2-hydroxychromene-2-carboxylate isomerase activity"/>
    <property type="evidence" value="ECO:0007669"/>
    <property type="project" value="UniProtKB-UniRule"/>
</dbReference>
<gene>
    <name evidence="4" type="ORF">GQE98_17910</name>
</gene>
<evidence type="ECO:0000256" key="1">
    <source>
        <dbReference type="PIRNR" id="PIRNR006386"/>
    </source>
</evidence>
<dbReference type="PANTHER" id="PTHR42943">
    <property type="entry name" value="GLUTATHIONE S-TRANSFERASE KAPPA"/>
    <property type="match status" value="1"/>
</dbReference>
<reference evidence="4 5" key="1">
    <citation type="submission" date="2019-12" db="EMBL/GenBank/DDBJ databases">
        <title>Snethiella sp. nov. sp. isolated from sea sand.</title>
        <authorList>
            <person name="Kim J."/>
            <person name="Jeong S.E."/>
            <person name="Jung H.S."/>
            <person name="Jeon C.O."/>
        </authorList>
    </citation>
    <scope>NUCLEOTIDE SEQUENCE [LARGE SCALE GENOMIC DNA]</scope>
    <source>
        <strain evidence="4 5">DP05</strain>
    </source>
</reference>
<dbReference type="Pfam" id="PF01323">
    <property type="entry name" value="DSBA"/>
    <property type="match status" value="1"/>
</dbReference>
<keyword evidence="5" id="KW-1185">Reference proteome</keyword>
<dbReference type="Gene3D" id="3.40.30.10">
    <property type="entry name" value="Glutaredoxin"/>
    <property type="match status" value="1"/>
</dbReference>
<dbReference type="SUPFAM" id="SSF52833">
    <property type="entry name" value="Thioredoxin-like"/>
    <property type="match status" value="1"/>
</dbReference>
<comment type="similarity">
    <text evidence="1">Belongs to the GST superfamily. NadH family.</text>
</comment>
<comment type="caution">
    <text evidence="4">The sequence shown here is derived from an EMBL/GenBank/DDBJ whole genome shotgun (WGS) entry which is preliminary data.</text>
</comment>
<feature type="domain" description="DSBA-like thioredoxin" evidence="3">
    <location>
        <begin position="5"/>
        <end position="203"/>
    </location>
</feature>
<evidence type="ECO:0000259" key="3">
    <source>
        <dbReference type="Pfam" id="PF01323"/>
    </source>
</evidence>
<dbReference type="AlphaFoldDB" id="A0A6L8WDK4"/>
<dbReference type="EC" id="5.99.1.4" evidence="1"/>
<dbReference type="Proteomes" id="UP000476030">
    <property type="component" value="Unassembled WGS sequence"/>
</dbReference>
<feature type="active site" description="Nucleophile" evidence="2">
    <location>
        <position position="13"/>
    </location>
</feature>
<dbReference type="InterPro" id="IPR001853">
    <property type="entry name" value="DSBA-like_thioredoxin_dom"/>
</dbReference>
<dbReference type="PANTHER" id="PTHR42943:SF2">
    <property type="entry name" value="GLUTATHIONE S-TRANSFERASE KAPPA 1"/>
    <property type="match status" value="1"/>
</dbReference>
<dbReference type="InterPro" id="IPR051924">
    <property type="entry name" value="GST_Kappa/NadH"/>
</dbReference>
<organism evidence="4 5">
    <name type="scientific">Sneathiella litorea</name>
    <dbReference type="NCBI Taxonomy" id="2606216"/>
    <lineage>
        <taxon>Bacteria</taxon>
        <taxon>Pseudomonadati</taxon>
        <taxon>Pseudomonadota</taxon>
        <taxon>Alphaproteobacteria</taxon>
        <taxon>Sneathiellales</taxon>
        <taxon>Sneathiellaceae</taxon>
        <taxon>Sneathiella</taxon>
    </lineage>
</organism>
<dbReference type="InterPro" id="IPR014440">
    <property type="entry name" value="HCCAis_GSTk"/>
</dbReference>
<proteinExistence type="inferred from homology"/>
<comment type="catalytic activity">
    <reaction evidence="1">
        <text>2-hydroxychromene-2-carboxylate = (3E)-4-(2-hydroxyphenyl)-2-oxobut-3-enoate</text>
        <dbReference type="Rhea" id="RHEA:27401"/>
        <dbReference type="ChEBI" id="CHEBI:59350"/>
        <dbReference type="ChEBI" id="CHEBI:59353"/>
        <dbReference type="EC" id="5.99.1.4"/>
    </reaction>
</comment>
<dbReference type="PIRSF" id="PIRSF006386">
    <property type="entry name" value="HCCAis_GSTk"/>
    <property type="match status" value="1"/>
</dbReference>
<evidence type="ECO:0000256" key="2">
    <source>
        <dbReference type="PIRSR" id="PIRSR006386-1"/>
    </source>
</evidence>
<sequence length="217" mass="24692">MTYSVDLFWSFRSPYSYLATGRIVELTKEYDLRVNVRPVYPIAVRTPEFFKDVHPLWIDYLLTDIQRVGDMNGIPISWPRPDPVKMNRETKEIPREQPYIHRLTHLGVAAAETGNGLAFLDEISQLLWNGNVRGWHEGDHLAKAAAKAGFDLAHLDSLIADDFDGYAAKVEENQAALEKSGHWGVPTLAYKNEAFFGQDRVEACLWRMKQDGLTTAK</sequence>
<protein>
    <recommendedName>
        <fullName evidence="1">2-hydroxychromene-2-carboxylate isomerase</fullName>
        <ecNumber evidence="1">5.99.1.4</ecNumber>
    </recommendedName>
</protein>
<dbReference type="InterPro" id="IPR036249">
    <property type="entry name" value="Thioredoxin-like_sf"/>
</dbReference>
<name>A0A6L8WDK4_9PROT</name>
<evidence type="ECO:0000313" key="5">
    <source>
        <dbReference type="Proteomes" id="UP000476030"/>
    </source>
</evidence>
<keyword evidence="1 4" id="KW-0413">Isomerase</keyword>
<accession>A0A6L8WDK4</accession>
<dbReference type="RefSeq" id="WP_161317310.1">
    <property type="nucleotide sequence ID" value="NZ_WTUW01000009.1"/>
</dbReference>